<dbReference type="PANTHER" id="PTHR30126:SF98">
    <property type="entry name" value="HTH-TYPE TRANSCRIPTIONAL ACTIVATOR BAUR"/>
    <property type="match status" value="1"/>
</dbReference>
<keyword evidence="2" id="KW-0805">Transcription regulation</keyword>
<keyword evidence="7" id="KW-1185">Reference proteome</keyword>
<evidence type="ECO:0000313" key="6">
    <source>
        <dbReference type="EMBL" id="RCW72429.1"/>
    </source>
</evidence>
<dbReference type="Gene3D" id="1.10.10.10">
    <property type="entry name" value="Winged helix-like DNA-binding domain superfamily/Winged helix DNA-binding domain"/>
    <property type="match status" value="1"/>
</dbReference>
<dbReference type="AlphaFoldDB" id="A0A368XY83"/>
<dbReference type="CDD" id="cd05466">
    <property type="entry name" value="PBP2_LTTR_substrate"/>
    <property type="match status" value="1"/>
</dbReference>
<dbReference type="GO" id="GO:0000976">
    <property type="term" value="F:transcription cis-regulatory region binding"/>
    <property type="evidence" value="ECO:0007669"/>
    <property type="project" value="TreeGrafter"/>
</dbReference>
<comment type="caution">
    <text evidence="6">The sequence shown here is derived from an EMBL/GenBank/DDBJ whole genome shotgun (WGS) entry which is preliminary data.</text>
</comment>
<evidence type="ECO:0000256" key="1">
    <source>
        <dbReference type="ARBA" id="ARBA00009437"/>
    </source>
</evidence>
<dbReference type="Proteomes" id="UP000252884">
    <property type="component" value="Unassembled WGS sequence"/>
</dbReference>
<feature type="domain" description="HTH lysR-type" evidence="5">
    <location>
        <begin position="1"/>
        <end position="58"/>
    </location>
</feature>
<dbReference type="FunFam" id="1.10.10.10:FF:000001">
    <property type="entry name" value="LysR family transcriptional regulator"/>
    <property type="match status" value="1"/>
</dbReference>
<evidence type="ECO:0000256" key="3">
    <source>
        <dbReference type="ARBA" id="ARBA00023125"/>
    </source>
</evidence>
<dbReference type="EMBL" id="QPJK01000003">
    <property type="protein sequence ID" value="RCW72429.1"/>
    <property type="molecule type" value="Genomic_DNA"/>
</dbReference>
<dbReference type="InterPro" id="IPR036390">
    <property type="entry name" value="WH_DNA-bd_sf"/>
</dbReference>
<evidence type="ECO:0000259" key="5">
    <source>
        <dbReference type="PROSITE" id="PS50931"/>
    </source>
</evidence>
<sequence length="301" mass="33018">MNLKQLEHLLAVADARSFSRAALRMHITQPALSRSIRLLEETLGARLIDRMGRRNELTPLGESVAARARLLLFGAEELRRSVDMVKKGHSGPIRIGLGSGPAAVLMTPFMVHMARHHPQVHVSITRGALDLQLGQLRARTADALVIDRRAVPPADDLAVEMVAELRAGFICRSGHPLLARGAEAYTFDDLLPYPLASTTLTDEIGNLLMRQYGPRANPNTAVGLRCEEMDSLIATVRQTDVVFFGIVAAARQGIVSGELVELPVRPLFGAKGMFAMITLVGRTESPSLQLFRQFVQEHMHD</sequence>
<dbReference type="SUPFAM" id="SSF46785">
    <property type="entry name" value="Winged helix' DNA-binding domain"/>
    <property type="match status" value="1"/>
</dbReference>
<dbReference type="InterPro" id="IPR005119">
    <property type="entry name" value="LysR_subst-bd"/>
</dbReference>
<dbReference type="Gene3D" id="3.40.190.10">
    <property type="entry name" value="Periplasmic binding protein-like II"/>
    <property type="match status" value="2"/>
</dbReference>
<dbReference type="InterPro" id="IPR000847">
    <property type="entry name" value="LysR_HTH_N"/>
</dbReference>
<dbReference type="PROSITE" id="PS50931">
    <property type="entry name" value="HTH_LYSR"/>
    <property type="match status" value="1"/>
</dbReference>
<dbReference type="RefSeq" id="WP_114467876.1">
    <property type="nucleotide sequence ID" value="NZ_QPJK01000003.1"/>
</dbReference>
<evidence type="ECO:0000313" key="7">
    <source>
        <dbReference type="Proteomes" id="UP000252884"/>
    </source>
</evidence>
<keyword evidence="4" id="KW-0804">Transcription</keyword>
<reference evidence="6 7" key="1">
    <citation type="submission" date="2018-07" db="EMBL/GenBank/DDBJ databases">
        <title>Genomic Encyclopedia of Type Strains, Phase IV (KMG-IV): sequencing the most valuable type-strain genomes for metagenomic binning, comparative biology and taxonomic classification.</title>
        <authorList>
            <person name="Goeker M."/>
        </authorList>
    </citation>
    <scope>NUCLEOTIDE SEQUENCE [LARGE SCALE GENOMIC DNA]</scope>
    <source>
        <strain evidence="6 7">DSM 21634</strain>
    </source>
</reference>
<dbReference type="Pfam" id="PF03466">
    <property type="entry name" value="LysR_substrate"/>
    <property type="match status" value="1"/>
</dbReference>
<dbReference type="PRINTS" id="PR00039">
    <property type="entry name" value="HTHLYSR"/>
</dbReference>
<evidence type="ECO:0000256" key="4">
    <source>
        <dbReference type="ARBA" id="ARBA00023163"/>
    </source>
</evidence>
<dbReference type="SUPFAM" id="SSF53850">
    <property type="entry name" value="Periplasmic binding protein-like II"/>
    <property type="match status" value="1"/>
</dbReference>
<comment type="similarity">
    <text evidence="1">Belongs to the LysR transcriptional regulatory family.</text>
</comment>
<dbReference type="InterPro" id="IPR036388">
    <property type="entry name" value="WH-like_DNA-bd_sf"/>
</dbReference>
<dbReference type="GO" id="GO:0003700">
    <property type="term" value="F:DNA-binding transcription factor activity"/>
    <property type="evidence" value="ECO:0007669"/>
    <property type="project" value="InterPro"/>
</dbReference>
<dbReference type="OrthoDB" id="8673707at2"/>
<protein>
    <submittedName>
        <fullName evidence="6">DNA-binding transcriptional LysR family regulator</fullName>
    </submittedName>
</protein>
<keyword evidence="3 6" id="KW-0238">DNA-binding</keyword>
<evidence type="ECO:0000256" key="2">
    <source>
        <dbReference type="ARBA" id="ARBA00023015"/>
    </source>
</evidence>
<accession>A0A368XY83</accession>
<organism evidence="6 7">
    <name type="scientific">Pseudorhodoferax soli</name>
    <dbReference type="NCBI Taxonomy" id="545864"/>
    <lineage>
        <taxon>Bacteria</taxon>
        <taxon>Pseudomonadati</taxon>
        <taxon>Pseudomonadota</taxon>
        <taxon>Betaproteobacteria</taxon>
        <taxon>Burkholderiales</taxon>
        <taxon>Comamonadaceae</taxon>
    </lineage>
</organism>
<dbReference type="Pfam" id="PF00126">
    <property type="entry name" value="HTH_1"/>
    <property type="match status" value="1"/>
</dbReference>
<proteinExistence type="inferred from homology"/>
<gene>
    <name evidence="6" type="ORF">DES41_10334</name>
</gene>
<name>A0A368XY83_9BURK</name>
<dbReference type="PANTHER" id="PTHR30126">
    <property type="entry name" value="HTH-TYPE TRANSCRIPTIONAL REGULATOR"/>
    <property type="match status" value="1"/>
</dbReference>